<dbReference type="PROSITE" id="PS51737">
    <property type="entry name" value="RECOMBINASE_DNA_BIND"/>
    <property type="match status" value="1"/>
</dbReference>
<feature type="active site" description="O-(5'-phospho-DNA)-serine intermediate" evidence="4 5">
    <location>
        <position position="12"/>
    </location>
</feature>
<dbReference type="Proteomes" id="UP000178935">
    <property type="component" value="Unassembled WGS sequence"/>
</dbReference>
<keyword evidence="1" id="KW-0229">DNA integration</keyword>
<evidence type="ECO:0000256" key="1">
    <source>
        <dbReference type="ARBA" id="ARBA00022908"/>
    </source>
</evidence>
<feature type="domain" description="Resolvase/invertase-type recombinase catalytic" evidence="6">
    <location>
        <begin position="4"/>
        <end position="148"/>
    </location>
</feature>
<dbReference type="SUPFAM" id="SSF53041">
    <property type="entry name" value="Resolvase-like"/>
    <property type="match status" value="1"/>
</dbReference>
<dbReference type="Pfam" id="PF13408">
    <property type="entry name" value="Zn_ribbon_recom"/>
    <property type="match status" value="1"/>
</dbReference>
<dbReference type="Gene3D" id="3.40.50.1390">
    <property type="entry name" value="Resolvase, N-terminal catalytic domain"/>
    <property type="match status" value="1"/>
</dbReference>
<dbReference type="PROSITE" id="PS00397">
    <property type="entry name" value="RECOMBINASES_1"/>
    <property type="match status" value="1"/>
</dbReference>
<dbReference type="PROSITE" id="PS51736">
    <property type="entry name" value="RECOMBINASES_3"/>
    <property type="match status" value="1"/>
</dbReference>
<dbReference type="InterPro" id="IPR025827">
    <property type="entry name" value="Zn_ribbon_recom_dom"/>
</dbReference>
<evidence type="ECO:0008006" key="10">
    <source>
        <dbReference type="Google" id="ProtNLM"/>
    </source>
</evidence>
<proteinExistence type="predicted"/>
<dbReference type="Pfam" id="PF07508">
    <property type="entry name" value="Recombinase"/>
    <property type="match status" value="1"/>
</dbReference>
<organism evidence="8 9">
    <name type="scientific">Candidatus Staskawiczbacteria bacterium RIFOXYD1_FULL_32_13</name>
    <dbReference type="NCBI Taxonomy" id="1802234"/>
    <lineage>
        <taxon>Bacteria</taxon>
        <taxon>Candidatus Staskawicziibacteriota</taxon>
    </lineage>
</organism>
<dbReference type="GO" id="GO:0003677">
    <property type="term" value="F:DNA binding"/>
    <property type="evidence" value="ECO:0007669"/>
    <property type="project" value="UniProtKB-KW"/>
</dbReference>
<keyword evidence="2" id="KW-0238">DNA-binding</keyword>
<keyword evidence="3" id="KW-0233">DNA recombination</keyword>
<dbReference type="GO" id="GO:0015074">
    <property type="term" value="P:DNA integration"/>
    <property type="evidence" value="ECO:0007669"/>
    <property type="project" value="UniProtKB-KW"/>
</dbReference>
<dbReference type="PANTHER" id="PTHR30461:SF23">
    <property type="entry name" value="DNA RECOMBINASE-RELATED"/>
    <property type="match status" value="1"/>
</dbReference>
<dbReference type="InterPro" id="IPR036162">
    <property type="entry name" value="Resolvase-like_N_sf"/>
</dbReference>
<dbReference type="Gene3D" id="3.90.1750.20">
    <property type="entry name" value="Putative Large Serine Recombinase, Chain B, Domain 2"/>
    <property type="match status" value="1"/>
</dbReference>
<gene>
    <name evidence="8" type="ORF">A2561_03370</name>
</gene>
<dbReference type="EMBL" id="MHPU01000039">
    <property type="protein sequence ID" value="OGZ87706.1"/>
    <property type="molecule type" value="Genomic_DNA"/>
</dbReference>
<evidence type="ECO:0000259" key="7">
    <source>
        <dbReference type="PROSITE" id="PS51737"/>
    </source>
</evidence>
<dbReference type="InterPro" id="IPR038109">
    <property type="entry name" value="DNA_bind_recomb_sf"/>
</dbReference>
<evidence type="ECO:0000256" key="4">
    <source>
        <dbReference type="PIRSR" id="PIRSR606118-50"/>
    </source>
</evidence>
<dbReference type="GO" id="GO:0000150">
    <property type="term" value="F:DNA strand exchange activity"/>
    <property type="evidence" value="ECO:0007669"/>
    <property type="project" value="InterPro"/>
</dbReference>
<reference evidence="8 9" key="1">
    <citation type="journal article" date="2016" name="Nat. Commun.">
        <title>Thousands of microbial genomes shed light on interconnected biogeochemical processes in an aquifer system.</title>
        <authorList>
            <person name="Anantharaman K."/>
            <person name="Brown C.T."/>
            <person name="Hug L.A."/>
            <person name="Sharon I."/>
            <person name="Castelle C.J."/>
            <person name="Probst A.J."/>
            <person name="Thomas B.C."/>
            <person name="Singh A."/>
            <person name="Wilkins M.J."/>
            <person name="Karaoz U."/>
            <person name="Brodie E.L."/>
            <person name="Williams K.H."/>
            <person name="Hubbard S.S."/>
            <person name="Banfield J.F."/>
        </authorList>
    </citation>
    <scope>NUCLEOTIDE SEQUENCE [LARGE SCALE GENOMIC DNA]</scope>
</reference>
<sequence length="540" mass="63994">METISGIYLRVSTEDQHPENQIADLKKLADALHCKVFETYVDRESGQYSDRKEFQRMINDAEAGKFKILFIWALDRFSREGIKATLTHIERLKDVGVAIKSYQESWLDTSNEGIWQLLVAVMSWAAKEELKRFKERSMAGKRTMLNAGRLIGCTPPYGRKYIKRDREKGVDGRFERNEAEIEIINKIYKWYLELESIFLVAKRLYDMGIKARNGKFFHASTVRKILTSESNIGNFYYGKSRACEAKYHIHKVRKYKLSGRKKNPKSEYKLIKIEPIIDEAIFREVQNVIKKRGRKDMRIRQSKYEFLCQGLVRCIYCGRIYGTKIQNKHYQLYACPQRRFSNFNDPFCKARSISSRKLDGEVWNYVKGLIENEKLIKEKIKFSKDRREKDKVSNQKRCDILINEKSLIKNKKNKLFELYSETQISEATKQDIKNKLKDFEDREASLDNQILENKKKMTDFYNMEVLETEIERICNIYRGKLNNPDFELKRYITRRWVEEINILKDGSVVIKMKVPFELPDNIIKGEQNIHCIRRARKDNL</sequence>
<dbReference type="InterPro" id="IPR050639">
    <property type="entry name" value="SSR_resolvase"/>
</dbReference>
<evidence type="ECO:0000256" key="2">
    <source>
        <dbReference type="ARBA" id="ARBA00023125"/>
    </source>
</evidence>
<evidence type="ECO:0000259" key="6">
    <source>
        <dbReference type="PROSITE" id="PS51736"/>
    </source>
</evidence>
<dbReference type="Pfam" id="PF00239">
    <property type="entry name" value="Resolvase"/>
    <property type="match status" value="1"/>
</dbReference>
<protein>
    <recommendedName>
        <fullName evidence="10">Recombinase family protein</fullName>
    </recommendedName>
</protein>
<accession>A0A1G2JKN3</accession>
<name>A0A1G2JKN3_9BACT</name>
<evidence type="ECO:0000313" key="8">
    <source>
        <dbReference type="EMBL" id="OGZ87706.1"/>
    </source>
</evidence>
<evidence type="ECO:0000256" key="5">
    <source>
        <dbReference type="PROSITE-ProRule" id="PRU10137"/>
    </source>
</evidence>
<dbReference type="PANTHER" id="PTHR30461">
    <property type="entry name" value="DNA-INVERTASE FROM LAMBDOID PROPHAGE"/>
    <property type="match status" value="1"/>
</dbReference>
<dbReference type="InterPro" id="IPR006119">
    <property type="entry name" value="Resolv_N"/>
</dbReference>
<evidence type="ECO:0000313" key="9">
    <source>
        <dbReference type="Proteomes" id="UP000178935"/>
    </source>
</evidence>
<dbReference type="CDD" id="cd00338">
    <property type="entry name" value="Ser_Recombinase"/>
    <property type="match status" value="1"/>
</dbReference>
<dbReference type="AlphaFoldDB" id="A0A1G2JKN3"/>
<dbReference type="InterPro" id="IPR011109">
    <property type="entry name" value="DNA_bind_recombinase_dom"/>
</dbReference>
<evidence type="ECO:0000256" key="3">
    <source>
        <dbReference type="ARBA" id="ARBA00023172"/>
    </source>
</evidence>
<comment type="caution">
    <text evidence="8">The sequence shown here is derived from an EMBL/GenBank/DDBJ whole genome shotgun (WGS) entry which is preliminary data.</text>
</comment>
<dbReference type="SMART" id="SM00857">
    <property type="entry name" value="Resolvase"/>
    <property type="match status" value="1"/>
</dbReference>
<dbReference type="InterPro" id="IPR006118">
    <property type="entry name" value="Recombinase_CS"/>
</dbReference>
<feature type="domain" description="Recombinase" evidence="7">
    <location>
        <begin position="156"/>
        <end position="295"/>
    </location>
</feature>